<evidence type="ECO:0000256" key="1">
    <source>
        <dbReference type="SAM" id="MobiDB-lite"/>
    </source>
</evidence>
<protein>
    <submittedName>
        <fullName evidence="2">Uncharacterized protein</fullName>
    </submittedName>
</protein>
<dbReference type="AlphaFoldDB" id="A0A0M1VU63"/>
<organism evidence="2 3">
    <name type="scientific">Fusobacterium vincentii 4_1_13</name>
    <dbReference type="NCBI Taxonomy" id="469606"/>
    <lineage>
        <taxon>Bacteria</taxon>
        <taxon>Fusobacteriati</taxon>
        <taxon>Fusobacteriota</taxon>
        <taxon>Fusobacteriia</taxon>
        <taxon>Fusobacteriales</taxon>
        <taxon>Fusobacteriaceae</taxon>
        <taxon>Fusobacterium</taxon>
    </lineage>
</organism>
<dbReference type="RefSeq" id="WP_008700825.1">
    <property type="nucleotide sequence ID" value="NZ_KQ235737.1"/>
</dbReference>
<name>A0A0M1VU63_FUSVC</name>
<feature type="region of interest" description="Disordered" evidence="1">
    <location>
        <begin position="39"/>
        <end position="75"/>
    </location>
</feature>
<gene>
    <name evidence="2" type="ORF">FSCG_00695</name>
</gene>
<evidence type="ECO:0000313" key="3">
    <source>
        <dbReference type="Proteomes" id="UP000004925"/>
    </source>
</evidence>
<feature type="compositionally biased region" description="Acidic residues" evidence="1">
    <location>
        <begin position="41"/>
        <end position="65"/>
    </location>
</feature>
<proteinExistence type="predicted"/>
<dbReference type="EMBL" id="ACDE02000019">
    <property type="protein sequence ID" value="EEO39982.1"/>
    <property type="molecule type" value="Genomic_DNA"/>
</dbReference>
<dbReference type="Proteomes" id="UP000004925">
    <property type="component" value="Unassembled WGS sequence"/>
</dbReference>
<dbReference type="HOGENOM" id="CLU_180679_0_0_0"/>
<comment type="caution">
    <text evidence="2">The sequence shown here is derived from an EMBL/GenBank/DDBJ whole genome shotgun (WGS) entry which is preliminary data.</text>
</comment>
<sequence>MKVKFERHYGEYKIGDFGNFEKGEELNYILKTGTAIKIEDDTPSSEEIEEKENDDFGNSEVEETEKDNKKNKKVK</sequence>
<evidence type="ECO:0000313" key="2">
    <source>
        <dbReference type="EMBL" id="EEO39982.1"/>
    </source>
</evidence>
<accession>A0A0M1VU63</accession>
<reference evidence="2 3" key="1">
    <citation type="submission" date="2011-10" db="EMBL/GenBank/DDBJ databases">
        <title>The Genome Sequence of Fusobacterium sp. 4_1_13.</title>
        <authorList>
            <consortium name="The Broad Institute Genome Sequencing Platform"/>
            <person name="Earl A."/>
            <person name="Ward D."/>
            <person name="Feldgarden M."/>
            <person name="Gevers D."/>
            <person name="Strauss J."/>
            <person name="Ambrose C."/>
            <person name="Allen-Vercoe E."/>
            <person name="Young S.K."/>
            <person name="Zeng Q."/>
            <person name="Gargeya S."/>
            <person name="Fitzgerald M."/>
            <person name="Haas B."/>
            <person name="Abouelleil A."/>
            <person name="Alvarado L."/>
            <person name="Arachchi H.M."/>
            <person name="Berlin A."/>
            <person name="Brown A."/>
            <person name="Chapman S.B."/>
            <person name="Chen Z."/>
            <person name="Dunbar C."/>
            <person name="Freedman E."/>
            <person name="Gearin G."/>
            <person name="Goldberg J."/>
            <person name="Griggs A."/>
            <person name="Gujja S."/>
            <person name="Heiman D."/>
            <person name="Howarth C."/>
            <person name="Larson L."/>
            <person name="Lui A."/>
            <person name="MacDonald P.J."/>
            <person name="Montmayeur A."/>
            <person name="Murphy C."/>
            <person name="Neiman D."/>
            <person name="Pearson M."/>
            <person name="Priest M."/>
            <person name="Roberts A."/>
            <person name="Saif S."/>
            <person name="Shea T."/>
            <person name="Shenoy N."/>
            <person name="Sisk P."/>
            <person name="Stolte C."/>
            <person name="Sykes S."/>
            <person name="Wortman J."/>
            <person name="Nusbaum C."/>
            <person name="Birren B."/>
        </authorList>
    </citation>
    <scope>NUCLEOTIDE SEQUENCE [LARGE SCALE GENOMIC DNA]</scope>
    <source>
        <strain evidence="2 3">4_1_13</strain>
    </source>
</reference>
<dbReference type="SMR" id="A0A0M1VU63"/>